<evidence type="ECO:0000256" key="1">
    <source>
        <dbReference type="ARBA" id="ARBA00007074"/>
    </source>
</evidence>
<dbReference type="PROSITE" id="PS51935">
    <property type="entry name" value="NLPC_P60"/>
    <property type="match status" value="1"/>
</dbReference>
<dbReference type="Gene3D" id="3.90.1720.10">
    <property type="entry name" value="endopeptidase domain like (from Nostoc punctiforme)"/>
    <property type="match status" value="1"/>
</dbReference>
<keyword evidence="3" id="KW-0378">Hydrolase</keyword>
<organism evidence="7 8">
    <name type="scientific">Intestinirhabdus alba</name>
    <dbReference type="NCBI Taxonomy" id="2899544"/>
    <lineage>
        <taxon>Bacteria</taxon>
        <taxon>Pseudomonadati</taxon>
        <taxon>Pseudomonadota</taxon>
        <taxon>Gammaproteobacteria</taxon>
        <taxon>Enterobacterales</taxon>
        <taxon>Enterobacteriaceae</taxon>
        <taxon>Intestinirhabdus</taxon>
    </lineage>
</organism>
<comment type="caution">
    <text evidence="7">The sequence shown here is derived from an EMBL/GenBank/DDBJ whole genome shotgun (WGS) entry which is preliminary data.</text>
</comment>
<dbReference type="GO" id="GO:0008234">
    <property type="term" value="F:cysteine-type peptidase activity"/>
    <property type="evidence" value="ECO:0007669"/>
    <property type="project" value="UniProtKB-KW"/>
</dbReference>
<reference evidence="7 8" key="1">
    <citation type="submission" date="2019-11" db="EMBL/GenBank/DDBJ databases">
        <title>Escherichia alba sp. nov. isolated from the gut of plastic-eating superworms Zophobas atratus.</title>
        <authorList>
            <person name="Yang Y."/>
        </authorList>
    </citation>
    <scope>NUCLEOTIDE SEQUENCE [LARGE SCALE GENOMIC DNA]</scope>
    <source>
        <strain evidence="8">BIT-B35</strain>
    </source>
</reference>
<evidence type="ECO:0000259" key="6">
    <source>
        <dbReference type="PROSITE" id="PS51935"/>
    </source>
</evidence>
<evidence type="ECO:0000313" key="7">
    <source>
        <dbReference type="EMBL" id="MTH46187.1"/>
    </source>
</evidence>
<accession>A0A6L6IJX7</accession>
<evidence type="ECO:0000256" key="4">
    <source>
        <dbReference type="ARBA" id="ARBA00022807"/>
    </source>
</evidence>
<dbReference type="InterPro" id="IPR000064">
    <property type="entry name" value="NLP_P60_dom"/>
</dbReference>
<name>A0A6L6IJX7_9ENTR</name>
<dbReference type="EMBL" id="WMJZ01000008">
    <property type="protein sequence ID" value="MTH46187.1"/>
    <property type="molecule type" value="Genomic_DNA"/>
</dbReference>
<dbReference type="Proteomes" id="UP000477739">
    <property type="component" value="Unassembled WGS sequence"/>
</dbReference>
<keyword evidence="4" id="KW-0788">Thiol protease</keyword>
<dbReference type="InterPro" id="IPR038765">
    <property type="entry name" value="Papain-like_cys_pep_sf"/>
</dbReference>
<feature type="domain" description="NlpC/P60" evidence="6">
    <location>
        <begin position="106"/>
        <end position="233"/>
    </location>
</feature>
<sequence length="239" mass="27408">MPSGYAGAQPAPVEREITQQERALQLRQQNRERLMAKVKKRAAVVPLTPQQKQREAEQKRAERARNREMLAMHSRWQPGTLGGSDALWRRSQSAKAKKERVSPQLASRLRTVMERLKAQLGKPYVWGGHHPLEGFDCSGLVFYAFNHVLERKLPRTANGMYQDPHLKPVRADRLRRGDLVFFNINQRPGADHVGVYLGNGEFIEAPRRGLTIRISQLTDNFWQSHYLGARRILTDEATL</sequence>
<gene>
    <name evidence="7" type="ORF">GJV78_07965</name>
</gene>
<feature type="compositionally biased region" description="Basic and acidic residues" evidence="5">
    <location>
        <begin position="52"/>
        <end position="63"/>
    </location>
</feature>
<dbReference type="OrthoDB" id="9807055at2"/>
<dbReference type="GO" id="GO:0006508">
    <property type="term" value="P:proteolysis"/>
    <property type="evidence" value="ECO:0007669"/>
    <property type="project" value="UniProtKB-KW"/>
</dbReference>
<proteinExistence type="inferred from homology"/>
<protein>
    <submittedName>
        <fullName evidence="7">Peptidoglycan endopeptidase</fullName>
    </submittedName>
</protein>
<comment type="similarity">
    <text evidence="1">Belongs to the peptidase C40 family.</text>
</comment>
<evidence type="ECO:0000313" key="8">
    <source>
        <dbReference type="Proteomes" id="UP000477739"/>
    </source>
</evidence>
<evidence type="ECO:0000256" key="5">
    <source>
        <dbReference type="SAM" id="MobiDB-lite"/>
    </source>
</evidence>
<evidence type="ECO:0000256" key="2">
    <source>
        <dbReference type="ARBA" id="ARBA00022670"/>
    </source>
</evidence>
<dbReference type="PANTHER" id="PTHR47053:SF1">
    <property type="entry name" value="MUREIN DD-ENDOPEPTIDASE MEPH-RELATED"/>
    <property type="match status" value="1"/>
</dbReference>
<dbReference type="SUPFAM" id="SSF54001">
    <property type="entry name" value="Cysteine proteinases"/>
    <property type="match status" value="1"/>
</dbReference>
<evidence type="ECO:0000256" key="3">
    <source>
        <dbReference type="ARBA" id="ARBA00022801"/>
    </source>
</evidence>
<dbReference type="InterPro" id="IPR051202">
    <property type="entry name" value="Peptidase_C40"/>
</dbReference>
<keyword evidence="2" id="KW-0645">Protease</keyword>
<dbReference type="AlphaFoldDB" id="A0A6L6IJX7"/>
<keyword evidence="8" id="KW-1185">Reference proteome</keyword>
<dbReference type="Pfam" id="PF00877">
    <property type="entry name" value="NLPC_P60"/>
    <property type="match status" value="1"/>
</dbReference>
<dbReference type="PANTHER" id="PTHR47053">
    <property type="entry name" value="MUREIN DD-ENDOPEPTIDASE MEPH-RELATED"/>
    <property type="match status" value="1"/>
</dbReference>
<feature type="region of interest" description="Disordered" evidence="5">
    <location>
        <begin position="40"/>
        <end position="63"/>
    </location>
</feature>